<dbReference type="EMBL" id="JACAZF010000014">
    <property type="protein sequence ID" value="KAF7290598.1"/>
    <property type="molecule type" value="Genomic_DNA"/>
</dbReference>
<keyword evidence="2" id="KW-1185">Reference proteome</keyword>
<organism evidence="1 2">
    <name type="scientific">Mycena indigotica</name>
    <dbReference type="NCBI Taxonomy" id="2126181"/>
    <lineage>
        <taxon>Eukaryota</taxon>
        <taxon>Fungi</taxon>
        <taxon>Dikarya</taxon>
        <taxon>Basidiomycota</taxon>
        <taxon>Agaricomycotina</taxon>
        <taxon>Agaricomycetes</taxon>
        <taxon>Agaricomycetidae</taxon>
        <taxon>Agaricales</taxon>
        <taxon>Marasmiineae</taxon>
        <taxon>Mycenaceae</taxon>
        <taxon>Mycena</taxon>
    </lineage>
</organism>
<comment type="caution">
    <text evidence="1">The sequence shown here is derived from an EMBL/GenBank/DDBJ whole genome shotgun (WGS) entry which is preliminary data.</text>
</comment>
<proteinExistence type="predicted"/>
<dbReference type="RefSeq" id="XP_037213958.1">
    <property type="nucleotide sequence ID" value="XM_037369460.1"/>
</dbReference>
<dbReference type="AlphaFoldDB" id="A0A8H6VUJ2"/>
<dbReference type="OrthoDB" id="2963168at2759"/>
<dbReference type="InterPro" id="IPR043129">
    <property type="entry name" value="ATPase_NBD"/>
</dbReference>
<dbReference type="GeneID" id="59351976"/>
<evidence type="ECO:0008006" key="3">
    <source>
        <dbReference type="Google" id="ProtNLM"/>
    </source>
</evidence>
<accession>A0A8H6VUJ2</accession>
<dbReference type="Gene3D" id="3.30.420.40">
    <property type="match status" value="1"/>
</dbReference>
<dbReference type="PANTHER" id="PTHR14187:SF82">
    <property type="entry name" value="FAMILY CHAPERONE, PUTATIVE (AFU_ORTHOLOGUE AFUA_7G08575)-RELATED"/>
    <property type="match status" value="1"/>
</dbReference>
<evidence type="ECO:0000313" key="1">
    <source>
        <dbReference type="EMBL" id="KAF7290598.1"/>
    </source>
</evidence>
<evidence type="ECO:0000313" key="2">
    <source>
        <dbReference type="Proteomes" id="UP000636479"/>
    </source>
</evidence>
<dbReference type="PANTHER" id="PTHR14187">
    <property type="entry name" value="ALPHA KINASE/ELONGATION FACTOR 2 KINASE"/>
    <property type="match status" value="1"/>
</dbReference>
<dbReference type="SUPFAM" id="SSF53067">
    <property type="entry name" value="Actin-like ATPase domain"/>
    <property type="match status" value="2"/>
</dbReference>
<sequence>MPPVRRGRASGPACGQNADRKLVVAIDIGTTFTAVSYCEVYPGNQHQRNFEEIVRWPKQTTGDAKIPSVVFYDKHGQAQAFAAETEDDDVRDSAAENSWSRVEWWKLLLRPKHLAAVSLPSSIAPLPHNVELQQVLADFLRYVKNNFREYFISNRVNGAYIWDTLFPTLDVILTTPNGWEFNEQHMMRCAAIDAGLVQETEGLRVRFVTEAEAAIHYACKEDKIHDWLTVGNQIILCDAGGGTIDINAYKVVAVQPKLQLEESSAPQCFMAGAVYVNKAAWNFLRQHLRNSVWDSNDKLKLIVDTFERTLKKKFSGDGQDCYLPISEDPTITDEQRGIKRGRLRVPSATVASWFADPLSQTKQGILDAFRNSGRQADKIILVGGLSQSPYFYNQISLWSETKGFSLSRPQGSLAKVVPNGALNWYLDCLVQSRVTTAHYGTDVLVRYRETDKAHKNLIAGKNCKIHAKQEFEEAFFITLGDDTVDFEREEIIYAFRRSHPPEFICQPGTTALKLGFDKICSVKVNLRDCFRSTPRTLALNTKVWIRKLEFYICLRLTGTEISARMKWLDNGKAVYGPATISPI</sequence>
<dbReference type="CDD" id="cd10170">
    <property type="entry name" value="ASKHA_NBD_HSP70"/>
    <property type="match status" value="1"/>
</dbReference>
<gene>
    <name evidence="1" type="ORF">MIND_01299900</name>
</gene>
<dbReference type="Proteomes" id="UP000636479">
    <property type="component" value="Unassembled WGS sequence"/>
</dbReference>
<protein>
    <recommendedName>
        <fullName evidence="3">Actin-like ATPase domain-containing protein</fullName>
    </recommendedName>
</protein>
<name>A0A8H6VUJ2_9AGAR</name>
<reference evidence="1" key="1">
    <citation type="submission" date="2020-05" db="EMBL/GenBank/DDBJ databases">
        <title>Mycena genomes resolve the evolution of fungal bioluminescence.</title>
        <authorList>
            <person name="Tsai I.J."/>
        </authorList>
    </citation>
    <scope>NUCLEOTIDE SEQUENCE</scope>
    <source>
        <strain evidence="1">171206Taipei</strain>
    </source>
</reference>